<dbReference type="EMBL" id="MCFE01000295">
    <property type="protein sequence ID" value="ORX92038.1"/>
    <property type="molecule type" value="Genomic_DNA"/>
</dbReference>
<dbReference type="InterPro" id="IPR003718">
    <property type="entry name" value="OsmC/Ohr_fam"/>
</dbReference>
<dbReference type="STRING" id="1314790.A0A1Y1Y232"/>
<comment type="caution">
    <text evidence="1">The sequence shown here is derived from an EMBL/GenBank/DDBJ whole genome shotgun (WGS) entry which is preliminary data.</text>
</comment>
<dbReference type="Pfam" id="PF02566">
    <property type="entry name" value="OsmC"/>
    <property type="match status" value="1"/>
</dbReference>
<name>A0A1Y1Y232_9FUNG</name>
<evidence type="ECO:0000313" key="1">
    <source>
        <dbReference type="EMBL" id="ORX92038.1"/>
    </source>
</evidence>
<gene>
    <name evidence="1" type="ORF">K493DRAFT_316831</name>
</gene>
<reference evidence="1 2" key="1">
    <citation type="submission" date="2016-07" db="EMBL/GenBank/DDBJ databases">
        <title>Pervasive Adenine N6-methylation of Active Genes in Fungi.</title>
        <authorList>
            <consortium name="DOE Joint Genome Institute"/>
            <person name="Mondo S.J."/>
            <person name="Dannebaum R.O."/>
            <person name="Kuo R.C."/>
            <person name="Labutti K."/>
            <person name="Haridas S."/>
            <person name="Kuo A."/>
            <person name="Salamov A."/>
            <person name="Ahrendt S.R."/>
            <person name="Lipzen A."/>
            <person name="Sullivan W."/>
            <person name="Andreopoulos W.B."/>
            <person name="Clum A."/>
            <person name="Lindquist E."/>
            <person name="Daum C."/>
            <person name="Ramamoorthy G.K."/>
            <person name="Gryganskyi A."/>
            <person name="Culley D."/>
            <person name="Magnuson J.K."/>
            <person name="James T.Y."/>
            <person name="O'Malley M.A."/>
            <person name="Stajich J.E."/>
            <person name="Spatafora J.W."/>
            <person name="Visel A."/>
            <person name="Grigoriev I.V."/>
        </authorList>
    </citation>
    <scope>NUCLEOTIDE SEQUENCE [LARGE SCALE GENOMIC DNA]</scope>
    <source>
        <strain evidence="1 2">CBS 931.73</strain>
    </source>
</reference>
<dbReference type="InterPro" id="IPR015946">
    <property type="entry name" value="KH_dom-like_a/b"/>
</dbReference>
<evidence type="ECO:0000313" key="2">
    <source>
        <dbReference type="Proteomes" id="UP000193498"/>
    </source>
</evidence>
<dbReference type="SUPFAM" id="SSF82784">
    <property type="entry name" value="OsmC-like"/>
    <property type="match status" value="1"/>
</dbReference>
<proteinExistence type="predicted"/>
<dbReference type="PANTHER" id="PTHR39624">
    <property type="entry name" value="PROTEIN INVOLVED IN RIMO-MEDIATED BETA-METHYLTHIOLATION OF RIBOSOMAL PROTEIN S12 YCAO"/>
    <property type="match status" value="1"/>
</dbReference>
<keyword evidence="2" id="KW-1185">Reference proteome</keyword>
<dbReference type="Gene3D" id="3.30.300.20">
    <property type="match status" value="1"/>
</dbReference>
<dbReference type="InParanoid" id="A0A1Y1Y232"/>
<sequence length="157" mass="17336">MLFSHSCISKALANPRLVNLTSRAFLSSRVVVSTTEGYRQEAQVQAHRLTIDEPVQLGGTDSGPDPISTVASALGGCTNITVQMYAKRKEYPLEKVITEVLILQDPAASNAKMFQRDIQLIGNELKPEHRERLLAIANKCPVHRILENSTKIVTNLK</sequence>
<dbReference type="OrthoDB" id="10249433at2759"/>
<dbReference type="AlphaFoldDB" id="A0A1Y1Y232"/>
<dbReference type="PANTHER" id="PTHR39624:SF2">
    <property type="entry name" value="OSMC-LIKE PROTEIN"/>
    <property type="match status" value="1"/>
</dbReference>
<protein>
    <submittedName>
        <fullName evidence="1">OsmC-like protein</fullName>
    </submittedName>
</protein>
<organism evidence="1 2">
    <name type="scientific">Basidiobolus meristosporus CBS 931.73</name>
    <dbReference type="NCBI Taxonomy" id="1314790"/>
    <lineage>
        <taxon>Eukaryota</taxon>
        <taxon>Fungi</taxon>
        <taxon>Fungi incertae sedis</taxon>
        <taxon>Zoopagomycota</taxon>
        <taxon>Entomophthoromycotina</taxon>
        <taxon>Basidiobolomycetes</taxon>
        <taxon>Basidiobolales</taxon>
        <taxon>Basidiobolaceae</taxon>
        <taxon>Basidiobolus</taxon>
    </lineage>
</organism>
<accession>A0A1Y1Y232</accession>
<dbReference type="InterPro" id="IPR036102">
    <property type="entry name" value="OsmC/Ohrsf"/>
</dbReference>
<dbReference type="Proteomes" id="UP000193498">
    <property type="component" value="Unassembled WGS sequence"/>
</dbReference>